<gene>
    <name evidence="2" type="ORF">WMSIL1_LOCUS1054</name>
</gene>
<feature type="domain" description="PDZ" evidence="1">
    <location>
        <begin position="1"/>
        <end position="54"/>
    </location>
</feature>
<dbReference type="AlphaFoldDB" id="A0A564XXS6"/>
<dbReference type="SUPFAM" id="SSF50156">
    <property type="entry name" value="PDZ domain-like"/>
    <property type="match status" value="1"/>
</dbReference>
<proteinExistence type="predicted"/>
<reference evidence="2 3" key="1">
    <citation type="submission" date="2019-07" db="EMBL/GenBank/DDBJ databases">
        <authorList>
            <person name="Jastrzebski P J."/>
            <person name="Paukszto L."/>
            <person name="Jastrzebski P J."/>
        </authorList>
    </citation>
    <scope>NUCLEOTIDE SEQUENCE [LARGE SCALE GENOMIC DNA]</scope>
    <source>
        <strain evidence="2 3">WMS-il1</strain>
    </source>
</reference>
<dbReference type="Gene3D" id="2.30.42.10">
    <property type="match status" value="1"/>
</dbReference>
<feature type="non-terminal residue" evidence="2">
    <location>
        <position position="1"/>
    </location>
</feature>
<dbReference type="InterPro" id="IPR001478">
    <property type="entry name" value="PDZ"/>
</dbReference>
<evidence type="ECO:0000259" key="1">
    <source>
        <dbReference type="PROSITE" id="PS50106"/>
    </source>
</evidence>
<dbReference type="PROSITE" id="PS50106">
    <property type="entry name" value="PDZ"/>
    <property type="match status" value="1"/>
</dbReference>
<name>A0A564XXS6_HYMDI</name>
<organism evidence="2 3">
    <name type="scientific">Hymenolepis diminuta</name>
    <name type="common">Rat tapeworm</name>
    <dbReference type="NCBI Taxonomy" id="6216"/>
    <lineage>
        <taxon>Eukaryota</taxon>
        <taxon>Metazoa</taxon>
        <taxon>Spiralia</taxon>
        <taxon>Lophotrochozoa</taxon>
        <taxon>Platyhelminthes</taxon>
        <taxon>Cestoda</taxon>
        <taxon>Eucestoda</taxon>
        <taxon>Cyclophyllidea</taxon>
        <taxon>Hymenolepididae</taxon>
        <taxon>Hymenolepis</taxon>
    </lineage>
</organism>
<accession>A0A564XXS6</accession>
<protein>
    <recommendedName>
        <fullName evidence="1">PDZ domain-containing protein</fullName>
    </recommendedName>
</protein>
<dbReference type="InterPro" id="IPR036034">
    <property type="entry name" value="PDZ_sf"/>
</dbReference>
<evidence type="ECO:0000313" key="3">
    <source>
        <dbReference type="Proteomes" id="UP000321570"/>
    </source>
</evidence>
<evidence type="ECO:0000313" key="2">
    <source>
        <dbReference type="EMBL" id="VUZ39827.1"/>
    </source>
</evidence>
<sequence>EGGAAHADGRLRIGDEILEVNGISLVNTPNPLALLRAVLKQISSLTSLNVSPNSPPNCLSDQTTAFPIVRLLIARRIRHRRSASGHTTPTNLVK</sequence>
<dbReference type="Proteomes" id="UP000321570">
    <property type="component" value="Unassembled WGS sequence"/>
</dbReference>
<dbReference type="Pfam" id="PF00595">
    <property type="entry name" value="PDZ"/>
    <property type="match status" value="1"/>
</dbReference>
<dbReference type="EMBL" id="CABIJS010000022">
    <property type="protein sequence ID" value="VUZ39827.1"/>
    <property type="molecule type" value="Genomic_DNA"/>
</dbReference>
<keyword evidence="3" id="KW-1185">Reference proteome</keyword>